<evidence type="ECO:0000256" key="1">
    <source>
        <dbReference type="SAM" id="MobiDB-lite"/>
    </source>
</evidence>
<dbReference type="Proteomes" id="UP000887565">
    <property type="component" value="Unplaced"/>
</dbReference>
<keyword evidence="2" id="KW-1133">Transmembrane helix</keyword>
<evidence type="ECO:0000313" key="4">
    <source>
        <dbReference type="WBParaSite" id="nRc.2.0.1.t09420-RA"/>
    </source>
</evidence>
<dbReference type="AlphaFoldDB" id="A0A915I6D5"/>
<organism evidence="3 4">
    <name type="scientific">Romanomermis culicivorax</name>
    <name type="common">Nematode worm</name>
    <dbReference type="NCBI Taxonomy" id="13658"/>
    <lineage>
        <taxon>Eukaryota</taxon>
        <taxon>Metazoa</taxon>
        <taxon>Ecdysozoa</taxon>
        <taxon>Nematoda</taxon>
        <taxon>Enoplea</taxon>
        <taxon>Dorylaimia</taxon>
        <taxon>Mermithida</taxon>
        <taxon>Mermithoidea</taxon>
        <taxon>Mermithidae</taxon>
        <taxon>Romanomermis</taxon>
    </lineage>
</organism>
<evidence type="ECO:0000313" key="3">
    <source>
        <dbReference type="Proteomes" id="UP000887565"/>
    </source>
</evidence>
<protein>
    <submittedName>
        <fullName evidence="4">Uncharacterized protein</fullName>
    </submittedName>
</protein>
<keyword evidence="2" id="KW-0812">Transmembrane</keyword>
<dbReference type="WBParaSite" id="nRc.2.0.1.t09420-RA">
    <property type="protein sequence ID" value="nRc.2.0.1.t09420-RA"/>
    <property type="gene ID" value="nRc.2.0.1.g09420"/>
</dbReference>
<keyword evidence="3" id="KW-1185">Reference proteome</keyword>
<feature type="transmembrane region" description="Helical" evidence="2">
    <location>
        <begin position="12"/>
        <end position="31"/>
    </location>
</feature>
<reference evidence="4" key="1">
    <citation type="submission" date="2022-11" db="UniProtKB">
        <authorList>
            <consortium name="WormBaseParasite"/>
        </authorList>
    </citation>
    <scope>IDENTIFICATION</scope>
</reference>
<feature type="compositionally biased region" description="Basic and acidic residues" evidence="1">
    <location>
        <begin position="134"/>
        <end position="153"/>
    </location>
</feature>
<accession>A0A915I6D5</accession>
<sequence length="153" mass="18058">MNFRRLDTWRIVLLTSAFWFMLVVLLLLYFLDCNRSPVYPPPPQKPPEAFLKNVVEKRDVFEEENLKNRQSTTRRFQNLVKIPRTDFFKQVEKNEGISSLKTRKTATEAGYDGILGSLMKELSGLEINKYSQIESKRQDSKEQKPKRKQTNEK</sequence>
<evidence type="ECO:0000256" key="2">
    <source>
        <dbReference type="SAM" id="Phobius"/>
    </source>
</evidence>
<keyword evidence="2" id="KW-0472">Membrane</keyword>
<feature type="region of interest" description="Disordered" evidence="1">
    <location>
        <begin position="132"/>
        <end position="153"/>
    </location>
</feature>
<name>A0A915I6D5_ROMCU</name>
<proteinExistence type="predicted"/>